<name>A0ACC1J1P0_9FUNG</name>
<comment type="caution">
    <text evidence="1">The sequence shown here is derived from an EMBL/GenBank/DDBJ whole genome shotgun (WGS) entry which is preliminary data.</text>
</comment>
<organism evidence="1 2">
    <name type="scientific">Linderina macrospora</name>
    <dbReference type="NCBI Taxonomy" id="4868"/>
    <lineage>
        <taxon>Eukaryota</taxon>
        <taxon>Fungi</taxon>
        <taxon>Fungi incertae sedis</taxon>
        <taxon>Zoopagomycota</taxon>
        <taxon>Kickxellomycotina</taxon>
        <taxon>Kickxellomycetes</taxon>
        <taxon>Kickxellales</taxon>
        <taxon>Kickxellaceae</taxon>
        <taxon>Linderina</taxon>
    </lineage>
</organism>
<keyword evidence="2" id="KW-1185">Reference proteome</keyword>
<proteinExistence type="predicted"/>
<dbReference type="Proteomes" id="UP001150603">
    <property type="component" value="Unassembled WGS sequence"/>
</dbReference>
<sequence>MALVESAPVMPRHTRSYSGTQFTHDAMSVLIGSTPSLISTNVGQMDLTPANLSAVAQQQQQQHFLSAATPVGGESSMDVDLELLTSMSASAAMESSAFKPSLWASSAFSDDGVQGLADETQSLSDLRRDASSFIDLYRPATSTPTHRESSLSARVMAGGSNVLQASSANGSQRHYSPGLATQSAPSVSPVAPRSAASTPGRRETVGI</sequence>
<gene>
    <name evidence="1" type="ORF">FBU59_005785</name>
</gene>
<protein>
    <submittedName>
        <fullName evidence="1">Uncharacterized protein</fullName>
    </submittedName>
</protein>
<accession>A0ACC1J1P0</accession>
<evidence type="ECO:0000313" key="2">
    <source>
        <dbReference type="Proteomes" id="UP001150603"/>
    </source>
</evidence>
<dbReference type="EMBL" id="JANBPW010004756">
    <property type="protein sequence ID" value="KAJ1934172.1"/>
    <property type="molecule type" value="Genomic_DNA"/>
</dbReference>
<reference evidence="1" key="1">
    <citation type="submission" date="2022-07" db="EMBL/GenBank/DDBJ databases">
        <title>Phylogenomic reconstructions and comparative analyses of Kickxellomycotina fungi.</title>
        <authorList>
            <person name="Reynolds N.K."/>
            <person name="Stajich J.E."/>
            <person name="Barry K."/>
            <person name="Grigoriev I.V."/>
            <person name="Crous P."/>
            <person name="Smith M.E."/>
        </authorList>
    </citation>
    <scope>NUCLEOTIDE SEQUENCE</scope>
    <source>
        <strain evidence="1">NRRL 5244</strain>
    </source>
</reference>
<evidence type="ECO:0000313" key="1">
    <source>
        <dbReference type="EMBL" id="KAJ1934172.1"/>
    </source>
</evidence>